<feature type="region of interest" description="Disordered" evidence="1">
    <location>
        <begin position="159"/>
        <end position="181"/>
    </location>
</feature>
<accession>A0AA87ZWE0</accession>
<feature type="compositionally biased region" description="Low complexity" evidence="1">
    <location>
        <begin position="159"/>
        <end position="177"/>
    </location>
</feature>
<sequence>MARQPRVELFLSNARNYSEGDCPESCRERRHRRIQMRRSRPRSAAHPETSSLSDSAHNLKPHFVDSEGEEEEEHFDTHPVELSPPRIRNPMPVSSTISIKGGRMDCKLCVHEDFCRPEILGRQPLHFFAIYDGDASALYKELMHRFIAEELTRVDTMGESADAGGSSGGYSSASSQGRVEDHMRTGLRRSFERMERVAIGACWCIENGYPCACNRTCRLALESSAATVAILMAKLIVVAHCGVSRAVLCRGRIPIPLSHDHHKPQRPTDSERRIIPCHNRVQVHGSLEVSCHLGKQAVRSSVITSLQPEISITERGGEDECLILASDGVWQVMSNDTACNIATTCLRDGNSTDTNSVVPRGDLNRFGHSISLLLDHEEVFPSKGSVDAAALLCRLALGRGSSDSMSVIVVDLKRP</sequence>
<proteinExistence type="predicted"/>
<name>A0AA87ZWE0_FICCA</name>
<feature type="domain" description="PPM-type phosphatase" evidence="2">
    <location>
        <begin position="113"/>
        <end position="412"/>
    </location>
</feature>
<evidence type="ECO:0000313" key="3">
    <source>
        <dbReference type="EMBL" id="GMN40865.1"/>
    </source>
</evidence>
<dbReference type="Gene3D" id="3.60.40.10">
    <property type="entry name" value="PPM-type phosphatase domain"/>
    <property type="match status" value="1"/>
</dbReference>
<gene>
    <name evidence="3" type="ORF">TIFTF001_010090</name>
</gene>
<evidence type="ECO:0000313" key="4">
    <source>
        <dbReference type="Proteomes" id="UP001187192"/>
    </source>
</evidence>
<feature type="region of interest" description="Disordered" evidence="1">
    <location>
        <begin position="18"/>
        <end position="92"/>
    </location>
</feature>
<dbReference type="InterPro" id="IPR015655">
    <property type="entry name" value="PP2C"/>
</dbReference>
<dbReference type="PROSITE" id="PS51746">
    <property type="entry name" value="PPM_2"/>
    <property type="match status" value="1"/>
</dbReference>
<dbReference type="GO" id="GO:0004722">
    <property type="term" value="F:protein serine/threonine phosphatase activity"/>
    <property type="evidence" value="ECO:0007669"/>
    <property type="project" value="InterPro"/>
</dbReference>
<feature type="compositionally biased region" description="Basic residues" evidence="1">
    <location>
        <begin position="28"/>
        <end position="43"/>
    </location>
</feature>
<dbReference type="AlphaFoldDB" id="A0AA87ZWE0"/>
<evidence type="ECO:0000259" key="2">
    <source>
        <dbReference type="PROSITE" id="PS51746"/>
    </source>
</evidence>
<reference evidence="3" key="1">
    <citation type="submission" date="2023-07" db="EMBL/GenBank/DDBJ databases">
        <title>draft genome sequence of fig (Ficus carica).</title>
        <authorList>
            <person name="Takahashi T."/>
            <person name="Nishimura K."/>
        </authorList>
    </citation>
    <scope>NUCLEOTIDE SEQUENCE</scope>
</reference>
<dbReference type="SMART" id="SM00332">
    <property type="entry name" value="PP2Cc"/>
    <property type="match status" value="1"/>
</dbReference>
<organism evidence="3 4">
    <name type="scientific">Ficus carica</name>
    <name type="common">Common fig</name>
    <dbReference type="NCBI Taxonomy" id="3494"/>
    <lineage>
        <taxon>Eukaryota</taxon>
        <taxon>Viridiplantae</taxon>
        <taxon>Streptophyta</taxon>
        <taxon>Embryophyta</taxon>
        <taxon>Tracheophyta</taxon>
        <taxon>Spermatophyta</taxon>
        <taxon>Magnoliopsida</taxon>
        <taxon>eudicotyledons</taxon>
        <taxon>Gunneridae</taxon>
        <taxon>Pentapetalae</taxon>
        <taxon>rosids</taxon>
        <taxon>fabids</taxon>
        <taxon>Rosales</taxon>
        <taxon>Moraceae</taxon>
        <taxon>Ficeae</taxon>
        <taxon>Ficus</taxon>
    </lineage>
</organism>
<evidence type="ECO:0000256" key="1">
    <source>
        <dbReference type="SAM" id="MobiDB-lite"/>
    </source>
</evidence>
<dbReference type="InterPro" id="IPR036457">
    <property type="entry name" value="PPM-type-like_dom_sf"/>
</dbReference>
<dbReference type="EMBL" id="BTGU01000012">
    <property type="protein sequence ID" value="GMN40865.1"/>
    <property type="molecule type" value="Genomic_DNA"/>
</dbReference>
<comment type="caution">
    <text evidence="3">The sequence shown here is derived from an EMBL/GenBank/DDBJ whole genome shotgun (WGS) entry which is preliminary data.</text>
</comment>
<dbReference type="Gramene" id="FCD_00004623-RA">
    <property type="protein sequence ID" value="FCD_00004623-RA:cds"/>
    <property type="gene ID" value="FCD_00004623"/>
</dbReference>
<dbReference type="SUPFAM" id="SSF81606">
    <property type="entry name" value="PP2C-like"/>
    <property type="match status" value="1"/>
</dbReference>
<dbReference type="Pfam" id="PF00481">
    <property type="entry name" value="PP2C"/>
    <property type="match status" value="1"/>
</dbReference>
<dbReference type="InterPro" id="IPR001932">
    <property type="entry name" value="PPM-type_phosphatase-like_dom"/>
</dbReference>
<keyword evidence="4" id="KW-1185">Reference proteome</keyword>
<dbReference type="CDD" id="cd00143">
    <property type="entry name" value="PP2Cc"/>
    <property type="match status" value="1"/>
</dbReference>
<dbReference type="PANTHER" id="PTHR47992">
    <property type="entry name" value="PROTEIN PHOSPHATASE"/>
    <property type="match status" value="1"/>
</dbReference>
<dbReference type="Proteomes" id="UP001187192">
    <property type="component" value="Unassembled WGS sequence"/>
</dbReference>
<protein>
    <recommendedName>
        <fullName evidence="2">PPM-type phosphatase domain-containing protein</fullName>
    </recommendedName>
</protein>